<dbReference type="Proteomes" id="UP000184287">
    <property type="component" value="Unassembled WGS sequence"/>
</dbReference>
<dbReference type="SUPFAM" id="SSF160424">
    <property type="entry name" value="BH3703-like"/>
    <property type="match status" value="1"/>
</dbReference>
<dbReference type="InterPro" id="IPR006728">
    <property type="entry name" value="YezG-like"/>
</dbReference>
<proteinExistence type="predicted"/>
<evidence type="ECO:0000313" key="1">
    <source>
        <dbReference type="EMBL" id="SHE67415.1"/>
    </source>
</evidence>
<dbReference type="OrthoDB" id="1449521at2"/>
<dbReference type="RefSeq" id="WP_073227880.1">
    <property type="nucleotide sequence ID" value="NZ_FQUQ01000001.1"/>
</dbReference>
<gene>
    <name evidence="1" type="ORF">SAMN04488522_101884</name>
</gene>
<dbReference type="AlphaFoldDB" id="A0A1M4VEQ4"/>
<protein>
    <recommendedName>
        <fullName evidence="3">DUF600 family protein</fullName>
    </recommendedName>
</protein>
<dbReference type="Pfam" id="PF04634">
    <property type="entry name" value="YezG-like"/>
    <property type="match status" value="1"/>
</dbReference>
<dbReference type="EMBL" id="FQUQ01000001">
    <property type="protein sequence ID" value="SHE67415.1"/>
    <property type="molecule type" value="Genomic_DNA"/>
</dbReference>
<dbReference type="STRING" id="288992.SAMN04488522_101884"/>
<sequence>MLERSNELITQIAQSAFNAIPVDSWNYFTVEVRILNKFIQLDASYVDSDHKLQSFDPEQEGGPDLSLLFKELREITYSMSPNQGAWYHAALQVDSEGEFNIQYEYETKPDFTYEPDNSKYIDDLKKFPREESLVPQWLKDIVNKG</sequence>
<accession>A0A1M4VEQ4</accession>
<dbReference type="Gene3D" id="3.30.500.20">
    <property type="entry name" value="BH3703-like domains"/>
    <property type="match status" value="1"/>
</dbReference>
<evidence type="ECO:0000313" key="2">
    <source>
        <dbReference type="Proteomes" id="UP000184287"/>
    </source>
</evidence>
<keyword evidence="2" id="KW-1185">Reference proteome</keyword>
<name>A0A1M4VEQ4_9SPHI</name>
<evidence type="ECO:0008006" key="3">
    <source>
        <dbReference type="Google" id="ProtNLM"/>
    </source>
</evidence>
<organism evidence="1 2">
    <name type="scientific">Pedobacter caeni</name>
    <dbReference type="NCBI Taxonomy" id="288992"/>
    <lineage>
        <taxon>Bacteria</taxon>
        <taxon>Pseudomonadati</taxon>
        <taxon>Bacteroidota</taxon>
        <taxon>Sphingobacteriia</taxon>
        <taxon>Sphingobacteriales</taxon>
        <taxon>Sphingobacteriaceae</taxon>
        <taxon>Pedobacter</taxon>
    </lineage>
</organism>
<reference evidence="2" key="1">
    <citation type="submission" date="2016-11" db="EMBL/GenBank/DDBJ databases">
        <authorList>
            <person name="Varghese N."/>
            <person name="Submissions S."/>
        </authorList>
    </citation>
    <scope>NUCLEOTIDE SEQUENCE [LARGE SCALE GENOMIC DNA]</scope>
    <source>
        <strain evidence="2">DSM 16990</strain>
    </source>
</reference>
<dbReference type="InterPro" id="IPR036170">
    <property type="entry name" value="YezG-like_sf"/>
</dbReference>